<dbReference type="GO" id="GO:0008887">
    <property type="term" value="F:glycerate kinase activity"/>
    <property type="evidence" value="ECO:0007669"/>
    <property type="project" value="InterPro"/>
</dbReference>
<accession>A0A485M5J8</accession>
<dbReference type="Pfam" id="PF05161">
    <property type="entry name" value="MOFRL"/>
    <property type="match status" value="1"/>
</dbReference>
<dbReference type="AlphaFoldDB" id="A0A485M5J8"/>
<dbReference type="InterPro" id="IPR038614">
    <property type="entry name" value="GK_N_sf"/>
</dbReference>
<keyword evidence="2" id="KW-0547">Nucleotide-binding</keyword>
<dbReference type="EC" id="2.7.1.165" evidence="7"/>
<gene>
    <name evidence="7" type="ORF">SCFA_740002</name>
</gene>
<evidence type="ECO:0000259" key="6">
    <source>
        <dbReference type="Pfam" id="PF13660"/>
    </source>
</evidence>
<dbReference type="Gene3D" id="3.40.1480.10">
    <property type="entry name" value="MOFRL domain"/>
    <property type="match status" value="1"/>
</dbReference>
<proteinExistence type="predicted"/>
<dbReference type="InterPro" id="IPR007835">
    <property type="entry name" value="MOFRL"/>
</dbReference>
<keyword evidence="1 7" id="KW-0808">Transferase</keyword>
<name>A0A485M5J8_9ZZZZ</name>
<reference evidence="7" key="1">
    <citation type="submission" date="2019-03" db="EMBL/GenBank/DDBJ databases">
        <authorList>
            <person name="Hao L."/>
        </authorList>
    </citation>
    <scope>NUCLEOTIDE SEQUENCE</scope>
</reference>
<feature type="domain" description="MOFRL-associated" evidence="6">
    <location>
        <begin position="10"/>
        <end position="251"/>
    </location>
</feature>
<feature type="domain" description="MOFRL" evidence="5">
    <location>
        <begin position="335"/>
        <end position="443"/>
    </location>
</feature>
<dbReference type="Gene3D" id="3.40.50.10180">
    <property type="entry name" value="Glycerate kinase, MOFRL-like N-terminal domain"/>
    <property type="match status" value="1"/>
</dbReference>
<dbReference type="InterPro" id="IPR025286">
    <property type="entry name" value="MOFRL_assoc_dom"/>
</dbReference>
<sequence length="450" mass="47970">MEMINPENDMRSIFSHALRRVDPYEMIIRSMSVENDTLVISHGAGTLREDLRSYRDIMVLGIGKASSKMGMAMEEILGERISRGAVVTKYGHAEPLKSIQVMQAGHPIPDKNSVAGARALFDLASGADEKTLIINLVSGGGSALFSLPPEGISLKDKQAATKVLLESGADIGEINCIRKHLSQVKGGLFARAAFPARMINIILSDVVGDRLDTIASGIAVPDDTTYDQALDIVNRYHIRDRLPASVVDYLESGKKGEVPDTPKQGDPVFDRVLNILLGNNLAACIAARDHGVSLGYRAVLLTSTLTGEAREAAKFFAAIARDIRKGTADFARPALILAGGETTVTIRGTGKGGRNQEMVLSFLNEFSGNQTGLEGIYFLSAGTDGTDGPTDAAGALIGPDLLHEAARLGLNPGAYLGNNDSYHFFEQAGGLFITGPTNTNVCDIQLMIVT</sequence>
<dbReference type="SUPFAM" id="SSF82544">
    <property type="entry name" value="GckA/TtuD-like"/>
    <property type="match status" value="1"/>
</dbReference>
<dbReference type="FunFam" id="3.40.1480.10:FF:000002">
    <property type="entry name" value="Glycerate kinase"/>
    <property type="match status" value="1"/>
</dbReference>
<dbReference type="GO" id="GO:0005737">
    <property type="term" value="C:cytoplasm"/>
    <property type="evidence" value="ECO:0007669"/>
    <property type="project" value="TreeGrafter"/>
</dbReference>
<evidence type="ECO:0000256" key="2">
    <source>
        <dbReference type="ARBA" id="ARBA00022741"/>
    </source>
</evidence>
<dbReference type="InterPro" id="IPR037035">
    <property type="entry name" value="GK-like_C_sf"/>
</dbReference>
<evidence type="ECO:0000256" key="4">
    <source>
        <dbReference type="ARBA" id="ARBA00022840"/>
    </source>
</evidence>
<dbReference type="PANTHER" id="PTHR12227:SF0">
    <property type="entry name" value="GLYCERATE KINASE"/>
    <property type="match status" value="1"/>
</dbReference>
<protein>
    <submittedName>
        <fullName evidence="7">D-glycerate 2-kinase</fullName>
        <ecNumber evidence="7">2.7.1.165</ecNumber>
    </submittedName>
</protein>
<dbReference type="InterPro" id="IPR039760">
    <property type="entry name" value="MOFRL_protein"/>
</dbReference>
<evidence type="ECO:0000256" key="3">
    <source>
        <dbReference type="ARBA" id="ARBA00022777"/>
    </source>
</evidence>
<keyword evidence="3 7" id="KW-0418">Kinase</keyword>
<dbReference type="Pfam" id="PF13660">
    <property type="entry name" value="DUF4147"/>
    <property type="match status" value="1"/>
</dbReference>
<evidence type="ECO:0000259" key="5">
    <source>
        <dbReference type="Pfam" id="PF05161"/>
    </source>
</evidence>
<dbReference type="FunFam" id="3.40.50.10180:FF:000001">
    <property type="entry name" value="Glycerate kinase"/>
    <property type="match status" value="1"/>
</dbReference>
<evidence type="ECO:0000313" key="7">
    <source>
        <dbReference type="EMBL" id="VFU17880.1"/>
    </source>
</evidence>
<dbReference type="EMBL" id="CAADRM010000141">
    <property type="protein sequence ID" value="VFU17880.1"/>
    <property type="molecule type" value="Genomic_DNA"/>
</dbReference>
<dbReference type="PANTHER" id="PTHR12227">
    <property type="entry name" value="GLYCERATE KINASE"/>
    <property type="match status" value="1"/>
</dbReference>
<evidence type="ECO:0000256" key="1">
    <source>
        <dbReference type="ARBA" id="ARBA00022679"/>
    </source>
</evidence>
<keyword evidence="4" id="KW-0067">ATP-binding</keyword>
<organism evidence="7">
    <name type="scientific">anaerobic digester metagenome</name>
    <dbReference type="NCBI Taxonomy" id="1263854"/>
    <lineage>
        <taxon>unclassified sequences</taxon>
        <taxon>metagenomes</taxon>
        <taxon>ecological metagenomes</taxon>
    </lineage>
</organism>
<dbReference type="GO" id="GO:0043798">
    <property type="term" value="F:glycerate 2-kinase activity"/>
    <property type="evidence" value="ECO:0007669"/>
    <property type="project" value="UniProtKB-EC"/>
</dbReference>
<dbReference type="GO" id="GO:0005524">
    <property type="term" value="F:ATP binding"/>
    <property type="evidence" value="ECO:0007669"/>
    <property type="project" value="UniProtKB-KW"/>
</dbReference>